<sequence length="179" mass="18643">MSGIVNSTGAVSGIIGTTVGTPAGAAGSIVQTSSVTTGVNTTNVGTTNLTFVVTVVSAAFTPTYNNSDVILHARFGRAVYNTTSDSGLALKWQRAISGGATTYPTSLSDHETGSTYSNIYIGSATGQFYNHISHTMLDSPATDSAITYTLYAAPMGSEGTYVGGGNNSRWWIFFQEVKR</sequence>
<comment type="caution">
    <text evidence="1">The sequence shown here is derived from an EMBL/GenBank/DDBJ whole genome shotgun (WGS) entry which is preliminary data.</text>
</comment>
<dbReference type="Proteomes" id="UP000523105">
    <property type="component" value="Unassembled WGS sequence"/>
</dbReference>
<protein>
    <submittedName>
        <fullName evidence="1">Uncharacterized protein</fullName>
    </submittedName>
</protein>
<gene>
    <name evidence="1" type="ORF">HX837_07335</name>
</gene>
<dbReference type="AlphaFoldDB" id="A0A7K4MQY4"/>
<evidence type="ECO:0000313" key="2">
    <source>
        <dbReference type="Proteomes" id="UP000523105"/>
    </source>
</evidence>
<proteinExistence type="predicted"/>
<name>A0A7K4MQY4_9ARCH</name>
<evidence type="ECO:0000313" key="1">
    <source>
        <dbReference type="EMBL" id="NWJ43993.1"/>
    </source>
</evidence>
<dbReference type="EMBL" id="JACASV010000086">
    <property type="protein sequence ID" value="NWJ43993.1"/>
    <property type="molecule type" value="Genomic_DNA"/>
</dbReference>
<reference evidence="1 2" key="1">
    <citation type="journal article" date="2019" name="Environ. Microbiol.">
        <title>Genomics insights into ecotype formation of ammonia-oxidizing archaea in the deep ocean.</title>
        <authorList>
            <person name="Wang Y."/>
            <person name="Huang J.M."/>
            <person name="Cui G.J."/>
            <person name="Nunoura T."/>
            <person name="Takaki Y."/>
            <person name="Li W.L."/>
            <person name="Li J."/>
            <person name="Gao Z.M."/>
            <person name="Takai K."/>
            <person name="Zhang A.Q."/>
            <person name="Stepanauskas R."/>
        </authorList>
    </citation>
    <scope>NUCLEOTIDE SEQUENCE [LARGE SCALE GENOMIC DNA]</scope>
    <source>
        <strain evidence="1 2">L15b</strain>
    </source>
</reference>
<accession>A0A7K4MQY4</accession>
<organism evidence="1 2">
    <name type="scientific">Marine Group I thaumarchaeote</name>
    <dbReference type="NCBI Taxonomy" id="2511932"/>
    <lineage>
        <taxon>Archaea</taxon>
        <taxon>Nitrososphaerota</taxon>
        <taxon>Marine Group I</taxon>
    </lineage>
</organism>